<sequence>MLNFDFWTETKRSARFVAKNPTLWIVSLLPALPFVAASLVAARGSVGWWFFGLYRLGLGFGLFLLGSVLSILVAALIMIAAWDYSYRSIVDLWRAFRMIGDRFLEILITALIISFVVGFFSVFFIFPGLFFAFLLLFVLPEVIIDGRDPFSALQASFHLVLEHLGECFAFFVGLLFFALVGLLLGWVFSFVPIAGVILGVLIIAALLPFLTTLLTRFYLSLTRY</sequence>
<evidence type="ECO:0008006" key="4">
    <source>
        <dbReference type="Google" id="ProtNLM"/>
    </source>
</evidence>
<feature type="transmembrane region" description="Helical" evidence="1">
    <location>
        <begin position="193"/>
        <end position="219"/>
    </location>
</feature>
<evidence type="ECO:0000313" key="3">
    <source>
        <dbReference type="Proteomes" id="UP001461341"/>
    </source>
</evidence>
<dbReference type="Proteomes" id="UP001461341">
    <property type="component" value="Chromosome"/>
</dbReference>
<protein>
    <recommendedName>
        <fullName evidence="4">DUF4013 domain-containing protein</fullName>
    </recommendedName>
</protein>
<reference evidence="2 3" key="1">
    <citation type="submission" date="2023-03" db="EMBL/GenBank/DDBJ databases">
        <title>Novel Species.</title>
        <authorList>
            <person name="Ma S."/>
        </authorList>
    </citation>
    <scope>NUCLEOTIDE SEQUENCE [LARGE SCALE GENOMIC DNA]</scope>
    <source>
        <strain evidence="2 3">B11</strain>
    </source>
</reference>
<proteinExistence type="predicted"/>
<feature type="transmembrane region" description="Helical" evidence="1">
    <location>
        <begin position="103"/>
        <end position="123"/>
    </location>
</feature>
<feature type="transmembrane region" description="Helical" evidence="1">
    <location>
        <begin position="21"/>
        <end position="42"/>
    </location>
</feature>
<organism evidence="2 3">
    <name type="scientific">Thermatribacter velox</name>
    <dbReference type="NCBI Taxonomy" id="3039681"/>
    <lineage>
        <taxon>Bacteria</taxon>
        <taxon>Pseudomonadati</taxon>
        <taxon>Atribacterota</taxon>
        <taxon>Atribacteria</taxon>
        <taxon>Atribacterales</taxon>
        <taxon>Thermatribacteraceae</taxon>
        <taxon>Thermatribacter</taxon>
    </lineage>
</organism>
<gene>
    <name evidence="2" type="ORF">QBE54_03765</name>
</gene>
<feature type="transmembrane region" description="Helical" evidence="1">
    <location>
        <begin position="62"/>
        <end position="82"/>
    </location>
</feature>
<keyword evidence="1" id="KW-1133">Transmembrane helix</keyword>
<keyword evidence="3" id="KW-1185">Reference proteome</keyword>
<keyword evidence="1" id="KW-0472">Membrane</keyword>
<feature type="transmembrane region" description="Helical" evidence="1">
    <location>
        <begin position="167"/>
        <end position="187"/>
    </location>
</feature>
<accession>A0ABZ2YGH6</accession>
<dbReference type="EMBL" id="CP121689">
    <property type="protein sequence ID" value="WZL76855.1"/>
    <property type="molecule type" value="Genomic_DNA"/>
</dbReference>
<evidence type="ECO:0000313" key="2">
    <source>
        <dbReference type="EMBL" id="WZL76855.1"/>
    </source>
</evidence>
<name>A0ABZ2YGH6_9BACT</name>
<dbReference type="RefSeq" id="WP_369019019.1">
    <property type="nucleotide sequence ID" value="NZ_CP121689.1"/>
</dbReference>
<keyword evidence="1" id="KW-0812">Transmembrane</keyword>
<evidence type="ECO:0000256" key="1">
    <source>
        <dbReference type="SAM" id="Phobius"/>
    </source>
</evidence>